<accession>A0AAV3NYY2</accession>
<protein>
    <recommendedName>
        <fullName evidence="3">N-acetylmuramoyl-L-alanine amidase domain-containing protein</fullName>
    </recommendedName>
</protein>
<comment type="caution">
    <text evidence="1">The sequence shown here is derived from an EMBL/GenBank/DDBJ whole genome shotgun (WGS) entry which is preliminary data.</text>
</comment>
<name>A0AAV3NYY2_LITER</name>
<evidence type="ECO:0000313" key="1">
    <source>
        <dbReference type="EMBL" id="GAA0144625.1"/>
    </source>
</evidence>
<dbReference type="EMBL" id="BAABME010000670">
    <property type="protein sequence ID" value="GAA0144625.1"/>
    <property type="molecule type" value="Genomic_DNA"/>
</dbReference>
<organism evidence="1 2">
    <name type="scientific">Lithospermum erythrorhizon</name>
    <name type="common">Purple gromwell</name>
    <name type="synonym">Lithospermum officinale var. erythrorhizon</name>
    <dbReference type="NCBI Taxonomy" id="34254"/>
    <lineage>
        <taxon>Eukaryota</taxon>
        <taxon>Viridiplantae</taxon>
        <taxon>Streptophyta</taxon>
        <taxon>Embryophyta</taxon>
        <taxon>Tracheophyta</taxon>
        <taxon>Spermatophyta</taxon>
        <taxon>Magnoliopsida</taxon>
        <taxon>eudicotyledons</taxon>
        <taxon>Gunneridae</taxon>
        <taxon>Pentapetalae</taxon>
        <taxon>asterids</taxon>
        <taxon>lamiids</taxon>
        <taxon>Boraginales</taxon>
        <taxon>Boraginaceae</taxon>
        <taxon>Boraginoideae</taxon>
        <taxon>Lithospermeae</taxon>
        <taxon>Lithospermum</taxon>
    </lineage>
</organism>
<gene>
    <name evidence="1" type="ORF">LIER_05021</name>
</gene>
<proteinExistence type="predicted"/>
<dbReference type="AlphaFoldDB" id="A0AAV3NYY2"/>
<evidence type="ECO:0008006" key="3">
    <source>
        <dbReference type="Google" id="ProtNLM"/>
    </source>
</evidence>
<reference evidence="1 2" key="1">
    <citation type="submission" date="2024-01" db="EMBL/GenBank/DDBJ databases">
        <title>The complete chloroplast genome sequence of Lithospermum erythrorhizon: insights into the phylogenetic relationship among Boraginaceae species and the maternal lineages of purple gromwells.</title>
        <authorList>
            <person name="Okada T."/>
            <person name="Watanabe K."/>
        </authorList>
    </citation>
    <scope>NUCLEOTIDE SEQUENCE [LARGE SCALE GENOMIC DNA]</scope>
</reference>
<keyword evidence="2" id="KW-1185">Reference proteome</keyword>
<sequence>MPLSRYHIRDKIVWHHTNSGVYLMSSGYKSARTKKHNGGLHCKPAGESSDRQGVMVCHSLEHFDHRTSVALFQGMVEFYDSAIPSSWNLSTSNLIGGAGIEPEITVSNNGDMWTRPRQGYMKVNCDAAWNKQEKDGSTGSGTREATWLSHPPTWLQSALLHDCNV</sequence>
<dbReference type="Proteomes" id="UP001454036">
    <property type="component" value="Unassembled WGS sequence"/>
</dbReference>
<evidence type="ECO:0000313" key="2">
    <source>
        <dbReference type="Proteomes" id="UP001454036"/>
    </source>
</evidence>